<reference evidence="1" key="1">
    <citation type="submission" date="2016-04" db="EMBL/GenBank/DDBJ databases">
        <authorList>
            <person name="Evans L.H."/>
            <person name="Alamgir A."/>
            <person name="Owens N."/>
            <person name="Weber N.D."/>
            <person name="Virtaneva K."/>
            <person name="Barbian K."/>
            <person name="Babar A."/>
            <person name="Rosenke K."/>
        </authorList>
    </citation>
    <scope>NUCLEOTIDE SEQUENCE</scope>
    <source>
        <strain evidence="1">Nono1</strain>
    </source>
</reference>
<organism evidence="1">
    <name type="scientific">Nonomuraea gerenzanensis</name>
    <dbReference type="NCBI Taxonomy" id="93944"/>
    <lineage>
        <taxon>Bacteria</taxon>
        <taxon>Bacillati</taxon>
        <taxon>Actinomycetota</taxon>
        <taxon>Actinomycetes</taxon>
        <taxon>Streptosporangiales</taxon>
        <taxon>Streptosporangiaceae</taxon>
        <taxon>Nonomuraea</taxon>
    </lineage>
</organism>
<name>A0A1M4DWK9_9ACTN</name>
<dbReference type="AlphaFoldDB" id="A0A1M4DWK9"/>
<gene>
    <name evidence="1" type="ORF">BN4615_P468</name>
</gene>
<accession>A0A1M4DWK9</accession>
<dbReference type="EMBL" id="LT559118">
    <property type="protein sequence ID" value="SBO90954.1"/>
    <property type="molecule type" value="Genomic_DNA"/>
</dbReference>
<dbReference type="InterPro" id="IPR045592">
    <property type="entry name" value="DUF6461"/>
</dbReference>
<proteinExistence type="predicted"/>
<evidence type="ECO:0000313" key="1">
    <source>
        <dbReference type="EMBL" id="SBO90954.1"/>
    </source>
</evidence>
<dbReference type="RefSeq" id="WP_225270369.1">
    <property type="nucleotide sequence ID" value="NZ_CP084058.1"/>
</dbReference>
<dbReference type="Pfam" id="PF20062">
    <property type="entry name" value="DUF6461"/>
    <property type="match status" value="1"/>
</dbReference>
<protein>
    <submittedName>
        <fullName evidence="1">Uncharacterized protein</fullName>
    </submittedName>
</protein>
<sequence length="217" mass="24900">MRIPDEHGLQRSQSLTDACEEFRWLGEFGPFYDISCVSFARSLTPVEALTRLGVEVADLEQVTFERFQERTMWWIDTDNLRSTYVGAIETHGWTVLIQLWAGSIVMDRHLMRDLSRESELVVVHRNIHATDYFCYVVDGEEVTWFDPLCPQTRAGSDPDRLVREMREVGLDPEHDWDGPGIDGMFPRCFALAKRITGLTFCRAMLDSPLVAAVIKGR</sequence>